<dbReference type="PANTHER" id="PTHR43553">
    <property type="entry name" value="HEAVY METAL TRANSPORTER"/>
    <property type="match status" value="1"/>
</dbReference>
<gene>
    <name evidence="6" type="ORF">FB473_000227</name>
</gene>
<feature type="domain" description="ABC transporter" evidence="5">
    <location>
        <begin position="268"/>
        <end position="494"/>
    </location>
</feature>
<dbReference type="Proteomes" id="UP000749311">
    <property type="component" value="Unassembled WGS sequence"/>
</dbReference>
<protein>
    <submittedName>
        <fullName evidence="6">Energy-coupling factor transport system ATP-binding protein</fullName>
        <ecNumber evidence="6">3.6.3.-</ecNumber>
    </submittedName>
</protein>
<evidence type="ECO:0000256" key="2">
    <source>
        <dbReference type="ARBA" id="ARBA00022448"/>
    </source>
</evidence>
<dbReference type="InterPro" id="IPR015856">
    <property type="entry name" value="ABC_transpr_CbiO/EcfA_su"/>
</dbReference>
<dbReference type="EMBL" id="JAAMOZ010000001">
    <property type="protein sequence ID" value="NIH55582.1"/>
    <property type="molecule type" value="Genomic_DNA"/>
</dbReference>
<dbReference type="PANTHER" id="PTHR43553:SF24">
    <property type="entry name" value="ENERGY-COUPLING FACTOR TRANSPORTER ATP-BINDING PROTEIN ECFA1"/>
    <property type="match status" value="1"/>
</dbReference>
<keyword evidence="3" id="KW-0547">Nucleotide-binding</keyword>
<dbReference type="EC" id="3.6.3.-" evidence="6"/>
<dbReference type="RefSeq" id="WP_167164053.1">
    <property type="nucleotide sequence ID" value="NZ_BAAAOO010000012.1"/>
</dbReference>
<dbReference type="PROSITE" id="PS50893">
    <property type="entry name" value="ABC_TRANSPORTER_2"/>
    <property type="match status" value="2"/>
</dbReference>
<dbReference type="PROSITE" id="PS00211">
    <property type="entry name" value="ABC_TRANSPORTER_1"/>
    <property type="match status" value="2"/>
</dbReference>
<sequence length="494" mass="52368">MITADDWGWRYAGRSSWAVRGASLHIADGERVLLLGASGSGKSTLLAALAGVLGGADEGTETGRLLIDGKHPSRLRGRVGLVMQDPESQVVLARVGDDVAFGCENLGMSPEQIWPRVHQALDAVNLPLSLEHPTGALSGGQKQRLAIAAALAMQPAPGDPGGSTPILCLDEPTANLDPQGIREVRDAIGRVVADRRTTLVVVEHRIDLWADLVDRIIVLGPGEVIADGPAAQVLRDQTETLLAAGVWVPGVPTGLDPRTTPASPGPVLVTEHLRTGYEASHPVSDDLRVAVPEGLSTVITGPNGAGKSTLALTLAGLLRPLGGKVIAGPSLRPTHRGRHLVPADPHTWTSRDLLTRLGTVFQQPEHQFVERSVRAELAVGLRALGWDTGRAQARVDELLSVLHLEAHADANPFTLSGGEQRRLSVGTVLATSPQVIVLDEPTFGQDRNTWSDLVGLVRGILDEGRTIVSVTHDRDYLDVLGEHEISLTAERIAA</sequence>
<comment type="similarity">
    <text evidence="1">Belongs to the ABC transporter superfamily.</text>
</comment>
<dbReference type="InterPro" id="IPR003593">
    <property type="entry name" value="AAA+_ATPase"/>
</dbReference>
<proteinExistence type="inferred from homology"/>
<dbReference type="SUPFAM" id="SSF52540">
    <property type="entry name" value="P-loop containing nucleoside triphosphate hydrolases"/>
    <property type="match status" value="2"/>
</dbReference>
<feature type="domain" description="ABC transporter" evidence="5">
    <location>
        <begin position="2"/>
        <end position="246"/>
    </location>
</feature>
<dbReference type="SMART" id="SM00382">
    <property type="entry name" value="AAA"/>
    <property type="match status" value="2"/>
</dbReference>
<evidence type="ECO:0000256" key="3">
    <source>
        <dbReference type="ARBA" id="ARBA00022741"/>
    </source>
</evidence>
<evidence type="ECO:0000313" key="6">
    <source>
        <dbReference type="EMBL" id="NIH55582.1"/>
    </source>
</evidence>
<dbReference type="GO" id="GO:0016787">
    <property type="term" value="F:hydrolase activity"/>
    <property type="evidence" value="ECO:0007669"/>
    <property type="project" value="UniProtKB-KW"/>
</dbReference>
<dbReference type="InterPro" id="IPR003439">
    <property type="entry name" value="ABC_transporter-like_ATP-bd"/>
</dbReference>
<keyword evidence="2" id="KW-0813">Transport</keyword>
<accession>A0ABX0SFW8</accession>
<dbReference type="InterPro" id="IPR050095">
    <property type="entry name" value="ECF_ABC_transporter_ATP-bd"/>
</dbReference>
<keyword evidence="7" id="KW-1185">Reference proteome</keyword>
<evidence type="ECO:0000256" key="1">
    <source>
        <dbReference type="ARBA" id="ARBA00005417"/>
    </source>
</evidence>
<dbReference type="GO" id="GO:0005524">
    <property type="term" value="F:ATP binding"/>
    <property type="evidence" value="ECO:0007669"/>
    <property type="project" value="UniProtKB-KW"/>
</dbReference>
<keyword evidence="4 6" id="KW-0067">ATP-binding</keyword>
<evidence type="ECO:0000256" key="4">
    <source>
        <dbReference type="ARBA" id="ARBA00022840"/>
    </source>
</evidence>
<reference evidence="6 7" key="1">
    <citation type="submission" date="2020-02" db="EMBL/GenBank/DDBJ databases">
        <title>Sequencing the genomes of 1000 actinobacteria strains.</title>
        <authorList>
            <person name="Klenk H.-P."/>
        </authorList>
    </citation>
    <scope>NUCLEOTIDE SEQUENCE [LARGE SCALE GENOMIC DNA]</scope>
    <source>
        <strain evidence="6 7">DSM 19609</strain>
    </source>
</reference>
<dbReference type="CDD" id="cd03225">
    <property type="entry name" value="ABC_cobalt_CbiO_domain1"/>
    <property type="match status" value="2"/>
</dbReference>
<evidence type="ECO:0000313" key="7">
    <source>
        <dbReference type="Proteomes" id="UP000749311"/>
    </source>
</evidence>
<dbReference type="Pfam" id="PF00005">
    <property type="entry name" value="ABC_tran"/>
    <property type="match status" value="2"/>
</dbReference>
<comment type="caution">
    <text evidence="6">The sequence shown here is derived from an EMBL/GenBank/DDBJ whole genome shotgun (WGS) entry which is preliminary data.</text>
</comment>
<name>A0ABX0SFW8_9ACTN</name>
<dbReference type="InterPro" id="IPR027417">
    <property type="entry name" value="P-loop_NTPase"/>
</dbReference>
<keyword evidence="6" id="KW-0378">Hydrolase</keyword>
<evidence type="ECO:0000259" key="5">
    <source>
        <dbReference type="PROSITE" id="PS50893"/>
    </source>
</evidence>
<dbReference type="InterPro" id="IPR017871">
    <property type="entry name" value="ABC_transporter-like_CS"/>
</dbReference>
<organism evidence="6 7">
    <name type="scientific">Brooklawnia cerclae</name>
    <dbReference type="NCBI Taxonomy" id="349934"/>
    <lineage>
        <taxon>Bacteria</taxon>
        <taxon>Bacillati</taxon>
        <taxon>Actinomycetota</taxon>
        <taxon>Actinomycetes</taxon>
        <taxon>Propionibacteriales</taxon>
        <taxon>Propionibacteriaceae</taxon>
        <taxon>Brooklawnia</taxon>
    </lineage>
</organism>
<dbReference type="Gene3D" id="3.40.50.300">
    <property type="entry name" value="P-loop containing nucleotide triphosphate hydrolases"/>
    <property type="match status" value="2"/>
</dbReference>